<dbReference type="Proteomes" id="UP001500363">
    <property type="component" value="Unassembled WGS sequence"/>
</dbReference>
<comment type="caution">
    <text evidence="4">The sequence shown here is derived from an EMBL/GenBank/DDBJ whole genome shotgun (WGS) entry which is preliminary data.</text>
</comment>
<protein>
    <submittedName>
        <fullName evidence="4">SDR family oxidoreductase</fullName>
    </submittedName>
</protein>
<organism evidence="4 5">
    <name type="scientific">Kribbella lupini</name>
    <dbReference type="NCBI Taxonomy" id="291602"/>
    <lineage>
        <taxon>Bacteria</taxon>
        <taxon>Bacillati</taxon>
        <taxon>Actinomycetota</taxon>
        <taxon>Actinomycetes</taxon>
        <taxon>Propionibacteriales</taxon>
        <taxon>Kribbellaceae</taxon>
        <taxon>Kribbella</taxon>
    </lineage>
</organism>
<evidence type="ECO:0000313" key="4">
    <source>
        <dbReference type="EMBL" id="GAA1516735.1"/>
    </source>
</evidence>
<reference evidence="4 5" key="1">
    <citation type="journal article" date="2019" name="Int. J. Syst. Evol. Microbiol.">
        <title>The Global Catalogue of Microorganisms (GCM) 10K type strain sequencing project: providing services to taxonomists for standard genome sequencing and annotation.</title>
        <authorList>
            <consortium name="The Broad Institute Genomics Platform"/>
            <consortium name="The Broad Institute Genome Sequencing Center for Infectious Disease"/>
            <person name="Wu L."/>
            <person name="Ma J."/>
        </authorList>
    </citation>
    <scope>NUCLEOTIDE SEQUENCE [LARGE SCALE GENOMIC DNA]</scope>
    <source>
        <strain evidence="4 5">JCM 14303</strain>
    </source>
</reference>
<keyword evidence="2" id="KW-0560">Oxidoreductase</keyword>
<dbReference type="PANTHER" id="PTHR44169:SF6">
    <property type="entry name" value="NADPH-DEPENDENT 1-ACYLDIHYDROXYACETONE PHOSPHATE REDUCTASE"/>
    <property type="match status" value="1"/>
</dbReference>
<evidence type="ECO:0000256" key="1">
    <source>
        <dbReference type="ARBA" id="ARBA00006484"/>
    </source>
</evidence>
<dbReference type="Gene3D" id="3.40.50.720">
    <property type="entry name" value="NAD(P)-binding Rossmann-like Domain"/>
    <property type="match status" value="1"/>
</dbReference>
<dbReference type="EMBL" id="BAAANC010000001">
    <property type="protein sequence ID" value="GAA1516735.1"/>
    <property type="molecule type" value="Genomic_DNA"/>
</dbReference>
<evidence type="ECO:0000256" key="2">
    <source>
        <dbReference type="ARBA" id="ARBA00023002"/>
    </source>
</evidence>
<accession>A0ABN2ADG1</accession>
<dbReference type="PANTHER" id="PTHR44169">
    <property type="entry name" value="NADPH-DEPENDENT 1-ACYLDIHYDROXYACETONE PHOSPHATE REDUCTASE"/>
    <property type="match status" value="1"/>
</dbReference>
<sequence>MKLSGSTALITGANRGIGRHFVDGLRERGAHKIYATARTPQPIELPGVEVLPLDVTDPASIAAAAARAGDVDLLINNAGITTHQPLVTGDLDEIRRELETHFYGPLGTIRAFAPILAANGGGAIVNMLSVLSWRVFLGAGGYSAGKAAEWSLTNSVRLELAGQGTLVSGVHVGAVDTDMMAGWDVPKVDPAELVKIVLDGLENDELEILVDEPAAAAKAAVAGDLRAMYPELG</sequence>
<dbReference type="PRINTS" id="PR00080">
    <property type="entry name" value="SDRFAMILY"/>
</dbReference>
<evidence type="ECO:0000256" key="3">
    <source>
        <dbReference type="RuleBase" id="RU000363"/>
    </source>
</evidence>
<name>A0ABN2ADG1_9ACTN</name>
<dbReference type="InterPro" id="IPR002347">
    <property type="entry name" value="SDR_fam"/>
</dbReference>
<dbReference type="Pfam" id="PF00106">
    <property type="entry name" value="adh_short"/>
    <property type="match status" value="1"/>
</dbReference>
<gene>
    <name evidence="4" type="ORF">GCM10009741_14570</name>
</gene>
<comment type="similarity">
    <text evidence="1 3">Belongs to the short-chain dehydrogenases/reductases (SDR) family.</text>
</comment>
<dbReference type="SUPFAM" id="SSF51735">
    <property type="entry name" value="NAD(P)-binding Rossmann-fold domains"/>
    <property type="match status" value="1"/>
</dbReference>
<dbReference type="InterPro" id="IPR036291">
    <property type="entry name" value="NAD(P)-bd_dom_sf"/>
</dbReference>
<proteinExistence type="inferred from homology"/>
<keyword evidence="5" id="KW-1185">Reference proteome</keyword>
<dbReference type="NCBIfam" id="NF006119">
    <property type="entry name" value="PRK08264.1-5"/>
    <property type="match status" value="1"/>
</dbReference>
<dbReference type="PRINTS" id="PR00081">
    <property type="entry name" value="GDHRDH"/>
</dbReference>
<dbReference type="RefSeq" id="WP_344171230.1">
    <property type="nucleotide sequence ID" value="NZ_BAAANC010000001.1"/>
</dbReference>
<evidence type="ECO:0000313" key="5">
    <source>
        <dbReference type="Proteomes" id="UP001500363"/>
    </source>
</evidence>